<dbReference type="InterPro" id="IPR024173">
    <property type="entry name" value="Pesterase_MJ0037-like"/>
</dbReference>
<comment type="caution">
    <text evidence="2">The sequence shown here is derived from an EMBL/GenBank/DDBJ whole genome shotgun (WGS) entry which is preliminary data.</text>
</comment>
<dbReference type="InterPro" id="IPR004843">
    <property type="entry name" value="Calcineurin-like_PHP"/>
</dbReference>
<dbReference type="Gene3D" id="3.60.21.10">
    <property type="match status" value="1"/>
</dbReference>
<gene>
    <name evidence="2" type="primary">pdeM</name>
    <name evidence="2" type="ORF">ACFSJU_03000</name>
</gene>
<dbReference type="PIRSF" id="PIRSF000887">
    <property type="entry name" value="Pesterase_MJ0037"/>
    <property type="match status" value="1"/>
</dbReference>
<dbReference type="GO" id="GO:0016787">
    <property type="term" value="F:hydrolase activity"/>
    <property type="evidence" value="ECO:0007669"/>
    <property type="project" value="UniProtKB-KW"/>
</dbReference>
<keyword evidence="2" id="KW-0436">Ligase</keyword>
<accession>A0ABW4ZIJ2</accession>
<feature type="domain" description="Calcineurin-like phosphoesterase" evidence="1">
    <location>
        <begin position="31"/>
        <end position="157"/>
    </location>
</feature>
<dbReference type="InterPro" id="IPR029052">
    <property type="entry name" value="Metallo-depent_PP-like"/>
</dbReference>
<dbReference type="GO" id="GO:0004519">
    <property type="term" value="F:endonuclease activity"/>
    <property type="evidence" value="ECO:0007669"/>
    <property type="project" value="UniProtKB-KW"/>
</dbReference>
<dbReference type="NCBIfam" id="TIGR04123">
    <property type="entry name" value="P_estr_lig_assc"/>
    <property type="match status" value="1"/>
</dbReference>
<proteinExistence type="predicted"/>
<dbReference type="EC" id="3.1.-.-" evidence="2"/>
<dbReference type="EMBL" id="JBHUHZ010000001">
    <property type="protein sequence ID" value="MFD2161341.1"/>
    <property type="molecule type" value="Genomic_DNA"/>
</dbReference>
<protein>
    <submittedName>
        <fullName evidence="2">Ligase-associated DNA damage response endonuclease PdeM</fullName>
        <ecNumber evidence="2">3.1.-.-</ecNumber>
    </submittedName>
</protein>
<dbReference type="PANTHER" id="PTHR39323">
    <property type="entry name" value="BLR1149 PROTEIN"/>
    <property type="match status" value="1"/>
</dbReference>
<keyword evidence="2" id="KW-0540">Nuclease</keyword>
<dbReference type="GO" id="GO:0016874">
    <property type="term" value="F:ligase activity"/>
    <property type="evidence" value="ECO:0007669"/>
    <property type="project" value="UniProtKB-KW"/>
</dbReference>
<evidence type="ECO:0000259" key="1">
    <source>
        <dbReference type="Pfam" id="PF00149"/>
    </source>
</evidence>
<reference evidence="3" key="1">
    <citation type="journal article" date="2019" name="Int. J. Syst. Evol. Microbiol.">
        <title>The Global Catalogue of Microorganisms (GCM) 10K type strain sequencing project: providing services to taxonomists for standard genome sequencing and annotation.</title>
        <authorList>
            <consortium name="The Broad Institute Genomics Platform"/>
            <consortium name="The Broad Institute Genome Sequencing Center for Infectious Disease"/>
            <person name="Wu L."/>
            <person name="Ma J."/>
        </authorList>
    </citation>
    <scope>NUCLEOTIDE SEQUENCE [LARGE SCALE GENOMIC DNA]</scope>
    <source>
        <strain evidence="3">KCTC 42217</strain>
    </source>
</reference>
<evidence type="ECO:0000313" key="3">
    <source>
        <dbReference type="Proteomes" id="UP001597387"/>
    </source>
</evidence>
<evidence type="ECO:0000313" key="2">
    <source>
        <dbReference type="EMBL" id="MFD2161341.1"/>
    </source>
</evidence>
<organism evidence="2 3">
    <name type="scientific">Paradesertivirga mongoliensis</name>
    <dbReference type="NCBI Taxonomy" id="2100740"/>
    <lineage>
        <taxon>Bacteria</taxon>
        <taxon>Pseudomonadati</taxon>
        <taxon>Bacteroidota</taxon>
        <taxon>Sphingobacteriia</taxon>
        <taxon>Sphingobacteriales</taxon>
        <taxon>Sphingobacteriaceae</taxon>
        <taxon>Paradesertivirga</taxon>
    </lineage>
</organism>
<sequence length="226" mass="26068">MNLQGLRWAFLNQQLIFLPQKAIFWEEEKALIISDLHIGKVGHFRKAGIAIPKLLEQEELAVLSDLIHQYRPSQLIFLGDLFHSDINNDWNWLQLWREMFPALRMLLIQGNHDVLHRDYYEQANFELYDKLVIGPFLFVHDKSDYDKTPPENAYILSGHIHPAVRLRGKARQSVLLSCFSFGRNAAILPAFGKFTGKCCLKESEGDTVFGILKDKVILLKPVSESH</sequence>
<keyword evidence="3" id="KW-1185">Reference proteome</keyword>
<dbReference type="SUPFAM" id="SSF56300">
    <property type="entry name" value="Metallo-dependent phosphatases"/>
    <property type="match status" value="1"/>
</dbReference>
<dbReference type="InterPro" id="IPR026336">
    <property type="entry name" value="PdeM-like"/>
</dbReference>
<dbReference type="RefSeq" id="WP_255899572.1">
    <property type="nucleotide sequence ID" value="NZ_JAFMZO010000001.1"/>
</dbReference>
<dbReference type="PANTHER" id="PTHR39323:SF1">
    <property type="entry name" value="BLR1149 PROTEIN"/>
    <property type="match status" value="1"/>
</dbReference>
<dbReference type="Proteomes" id="UP001597387">
    <property type="component" value="Unassembled WGS sequence"/>
</dbReference>
<name>A0ABW4ZIJ2_9SPHI</name>
<keyword evidence="2" id="KW-0378">Hydrolase</keyword>
<dbReference type="Pfam" id="PF00149">
    <property type="entry name" value="Metallophos"/>
    <property type="match status" value="1"/>
</dbReference>
<keyword evidence="2" id="KW-0255">Endonuclease</keyword>